<dbReference type="EMBL" id="CP119311">
    <property type="protein sequence ID" value="WEK35998.1"/>
    <property type="molecule type" value="Genomic_DNA"/>
</dbReference>
<organism evidence="2 3">
    <name type="scientific">Candidatus Pseudobacter hemicellulosilyticus</name>
    <dbReference type="NCBI Taxonomy" id="3121375"/>
    <lineage>
        <taxon>Bacteria</taxon>
        <taxon>Pseudomonadati</taxon>
        <taxon>Bacteroidota</taxon>
        <taxon>Chitinophagia</taxon>
        <taxon>Chitinophagales</taxon>
        <taxon>Chitinophagaceae</taxon>
        <taxon>Pseudobacter</taxon>
    </lineage>
</organism>
<evidence type="ECO:0000313" key="3">
    <source>
        <dbReference type="Proteomes" id="UP001220610"/>
    </source>
</evidence>
<dbReference type="Proteomes" id="UP001220610">
    <property type="component" value="Chromosome"/>
</dbReference>
<evidence type="ECO:0000256" key="1">
    <source>
        <dbReference type="SAM" id="SignalP"/>
    </source>
</evidence>
<proteinExistence type="predicted"/>
<evidence type="ECO:0000313" key="2">
    <source>
        <dbReference type="EMBL" id="WEK35998.1"/>
    </source>
</evidence>
<feature type="signal peptide" evidence="1">
    <location>
        <begin position="1"/>
        <end position="36"/>
    </location>
</feature>
<gene>
    <name evidence="2" type="ORF">P0Y53_00670</name>
</gene>
<feature type="chain" id="PRO_5042603947" description="DUF5689 domain-containing protein" evidence="1">
    <location>
        <begin position="37"/>
        <end position="545"/>
    </location>
</feature>
<keyword evidence="1" id="KW-0732">Signal</keyword>
<name>A0AAJ5WUT3_9BACT</name>
<sequence length="545" mass="59358">MITSCFQTAGKMLPLRWMACCWLLLALAGCSKDPIAETGPTITIDEQWENVDNLNVGTELVIPVKVISDKGIRRLAYFFITRTANGTTSGTPVYYDSKELPTTVEQDIRFTVQNNLVELVIIAFDGRNTSTEIHIVPKNVRNSPVLSFKDGVRYRESVFENKLLSLEGTISSEHELKAVTYTTITDGVTAPETTVTITDPHNMPFNIGVTVEKGLSAIIVRAANVYDGKAVDTFRIGTVVDDDVTISLDGQQTAIPVVYAGVDNTLRGRIFSGSFMTNLSYAIKTNGVYGAETNIALGEVKDDFPFSISYAGAQGIQAIRITGENEGGITRNVEYIVGNIYNKLVHLQNITLTSALGAGKNNWFAAYQPPYVFDNSTAAANHMMLDFALIKYSATSFRLISAAAWNAGAAYTTAMAPYMTGFTKATYSLVSTNRAGVNPVSFDSLSWDGQLTKFLEQKIIAPVASGGENYNVVTTNRRFNDGLAVGQGLIIGWGSFSPTNNQAFAILIVRSYSVVNEVATVTFDIKFPAEDNRTRYNASAIDYNP</sequence>
<evidence type="ECO:0008006" key="4">
    <source>
        <dbReference type="Google" id="ProtNLM"/>
    </source>
</evidence>
<protein>
    <recommendedName>
        <fullName evidence="4">DUF5689 domain-containing protein</fullName>
    </recommendedName>
</protein>
<reference evidence="2" key="1">
    <citation type="submission" date="2023-03" db="EMBL/GenBank/DDBJ databases">
        <title>Andean soil-derived lignocellulolytic bacterial consortium as a source of novel taxa and putative plastic-active enzymes.</title>
        <authorList>
            <person name="Diaz-Garcia L."/>
            <person name="Chuvochina M."/>
            <person name="Feuerriegel G."/>
            <person name="Bunk B."/>
            <person name="Sproer C."/>
            <person name="Streit W.R."/>
            <person name="Rodriguez L.M."/>
            <person name="Overmann J."/>
            <person name="Jimenez D.J."/>
        </authorList>
    </citation>
    <scope>NUCLEOTIDE SEQUENCE</scope>
    <source>
        <strain evidence="2">MAG 7</strain>
    </source>
</reference>
<accession>A0AAJ5WUT3</accession>
<dbReference type="AlphaFoldDB" id="A0AAJ5WUT3"/>